<proteinExistence type="predicted"/>
<reference evidence="1" key="2">
    <citation type="journal article" date="2015" name="Data Brief">
        <title>Shoot transcriptome of the giant reed, Arundo donax.</title>
        <authorList>
            <person name="Barrero R.A."/>
            <person name="Guerrero F.D."/>
            <person name="Moolhuijzen P."/>
            <person name="Goolsby J.A."/>
            <person name="Tidwell J."/>
            <person name="Bellgard S.E."/>
            <person name="Bellgard M.I."/>
        </authorList>
    </citation>
    <scope>NUCLEOTIDE SEQUENCE</scope>
    <source>
        <tissue evidence="1">Shoot tissue taken approximately 20 cm above the soil surface</tissue>
    </source>
</reference>
<name>A0A0A9HLN5_ARUDO</name>
<protein>
    <submittedName>
        <fullName evidence="1">Uncharacterized protein</fullName>
    </submittedName>
</protein>
<sequence>MFSGRSGFKRLICNGIGMV</sequence>
<organism evidence="1">
    <name type="scientific">Arundo donax</name>
    <name type="common">Giant reed</name>
    <name type="synonym">Donax arundinaceus</name>
    <dbReference type="NCBI Taxonomy" id="35708"/>
    <lineage>
        <taxon>Eukaryota</taxon>
        <taxon>Viridiplantae</taxon>
        <taxon>Streptophyta</taxon>
        <taxon>Embryophyta</taxon>
        <taxon>Tracheophyta</taxon>
        <taxon>Spermatophyta</taxon>
        <taxon>Magnoliopsida</taxon>
        <taxon>Liliopsida</taxon>
        <taxon>Poales</taxon>
        <taxon>Poaceae</taxon>
        <taxon>PACMAD clade</taxon>
        <taxon>Arundinoideae</taxon>
        <taxon>Arundineae</taxon>
        <taxon>Arundo</taxon>
    </lineage>
</organism>
<reference evidence="1" key="1">
    <citation type="submission" date="2014-09" db="EMBL/GenBank/DDBJ databases">
        <authorList>
            <person name="Magalhaes I.L.F."/>
            <person name="Oliveira U."/>
            <person name="Santos F.R."/>
            <person name="Vidigal T.H.D.A."/>
            <person name="Brescovit A.D."/>
            <person name="Santos A.J."/>
        </authorList>
    </citation>
    <scope>NUCLEOTIDE SEQUENCE</scope>
    <source>
        <tissue evidence="1">Shoot tissue taken approximately 20 cm above the soil surface</tissue>
    </source>
</reference>
<evidence type="ECO:0000313" key="1">
    <source>
        <dbReference type="EMBL" id="JAE37617.1"/>
    </source>
</evidence>
<accession>A0A0A9HLN5</accession>
<dbReference type="AlphaFoldDB" id="A0A0A9HLN5"/>
<dbReference type="EMBL" id="GBRH01160279">
    <property type="protein sequence ID" value="JAE37617.1"/>
    <property type="molecule type" value="Transcribed_RNA"/>
</dbReference>